<dbReference type="InterPro" id="IPR017853">
    <property type="entry name" value="GH"/>
</dbReference>
<name>A0AAW9S950_9BACT</name>
<dbReference type="InterPro" id="IPR013780">
    <property type="entry name" value="Glyco_hydro_b"/>
</dbReference>
<keyword evidence="3 6" id="KW-0732">Signal</keyword>
<accession>A0AAW9S950</accession>
<evidence type="ECO:0000256" key="5">
    <source>
        <dbReference type="ARBA" id="ARBA00023295"/>
    </source>
</evidence>
<gene>
    <name evidence="8" type="ORF">AAG747_05935</name>
</gene>
<dbReference type="Pfam" id="PF01120">
    <property type="entry name" value="Alpha_L_fucos"/>
    <property type="match status" value="1"/>
</dbReference>
<keyword evidence="9" id="KW-1185">Reference proteome</keyword>
<dbReference type="SMART" id="SM00812">
    <property type="entry name" value="Alpha_L_fucos"/>
    <property type="match status" value="1"/>
</dbReference>
<evidence type="ECO:0000256" key="1">
    <source>
        <dbReference type="ARBA" id="ARBA00007951"/>
    </source>
</evidence>
<dbReference type="InterPro" id="IPR000933">
    <property type="entry name" value="Glyco_hydro_29"/>
</dbReference>
<dbReference type="GO" id="GO:0006004">
    <property type="term" value="P:fucose metabolic process"/>
    <property type="evidence" value="ECO:0007669"/>
    <property type="project" value="TreeGrafter"/>
</dbReference>
<feature type="domain" description="Glycoside hydrolase family 29 N-terminal" evidence="7">
    <location>
        <begin position="36"/>
        <end position="380"/>
    </location>
</feature>
<evidence type="ECO:0000256" key="3">
    <source>
        <dbReference type="ARBA" id="ARBA00022729"/>
    </source>
</evidence>
<dbReference type="PANTHER" id="PTHR10030">
    <property type="entry name" value="ALPHA-L-FUCOSIDASE"/>
    <property type="match status" value="1"/>
</dbReference>
<proteinExistence type="inferred from homology"/>
<organism evidence="8 9">
    <name type="scientific">Rapidithrix thailandica</name>
    <dbReference type="NCBI Taxonomy" id="413964"/>
    <lineage>
        <taxon>Bacteria</taxon>
        <taxon>Pseudomonadati</taxon>
        <taxon>Bacteroidota</taxon>
        <taxon>Cytophagia</taxon>
        <taxon>Cytophagales</taxon>
        <taxon>Flammeovirgaceae</taxon>
        <taxon>Rapidithrix</taxon>
    </lineage>
</organism>
<dbReference type="Gene3D" id="3.20.20.80">
    <property type="entry name" value="Glycosidases"/>
    <property type="match status" value="1"/>
</dbReference>
<feature type="signal peptide" evidence="6">
    <location>
        <begin position="1"/>
        <end position="24"/>
    </location>
</feature>
<dbReference type="Proteomes" id="UP001403385">
    <property type="component" value="Unassembled WGS sequence"/>
</dbReference>
<dbReference type="EMBL" id="JBDKWZ010000003">
    <property type="protein sequence ID" value="MEN7547436.1"/>
    <property type="molecule type" value="Genomic_DNA"/>
</dbReference>
<keyword evidence="4" id="KW-0378">Hydrolase</keyword>
<protein>
    <recommendedName>
        <fullName evidence="2">alpha-L-fucosidase</fullName>
        <ecNumber evidence="2">3.2.1.51</ecNumber>
    </recommendedName>
</protein>
<evidence type="ECO:0000313" key="9">
    <source>
        <dbReference type="Proteomes" id="UP001403385"/>
    </source>
</evidence>
<dbReference type="GO" id="GO:0005764">
    <property type="term" value="C:lysosome"/>
    <property type="evidence" value="ECO:0007669"/>
    <property type="project" value="TreeGrafter"/>
</dbReference>
<dbReference type="SUPFAM" id="SSF51445">
    <property type="entry name" value="(Trans)glycosidases"/>
    <property type="match status" value="1"/>
</dbReference>
<dbReference type="EC" id="3.2.1.51" evidence="2"/>
<dbReference type="InterPro" id="IPR057739">
    <property type="entry name" value="Glyco_hydro_29_N"/>
</dbReference>
<dbReference type="Gene3D" id="2.60.40.1180">
    <property type="entry name" value="Golgi alpha-mannosidase II"/>
    <property type="match status" value="1"/>
</dbReference>
<evidence type="ECO:0000259" key="7">
    <source>
        <dbReference type="Pfam" id="PF01120"/>
    </source>
</evidence>
<dbReference type="GO" id="GO:0004560">
    <property type="term" value="F:alpha-L-fucosidase activity"/>
    <property type="evidence" value="ECO:0007669"/>
    <property type="project" value="InterPro"/>
</dbReference>
<evidence type="ECO:0000256" key="4">
    <source>
        <dbReference type="ARBA" id="ARBA00022801"/>
    </source>
</evidence>
<evidence type="ECO:0000256" key="2">
    <source>
        <dbReference type="ARBA" id="ARBA00012662"/>
    </source>
</evidence>
<dbReference type="GO" id="GO:0016139">
    <property type="term" value="P:glycoside catabolic process"/>
    <property type="evidence" value="ECO:0007669"/>
    <property type="project" value="TreeGrafter"/>
</dbReference>
<reference evidence="8 9" key="1">
    <citation type="submission" date="2024-04" db="EMBL/GenBank/DDBJ databases">
        <title>Novel genus in family Flammeovirgaceae.</title>
        <authorList>
            <person name="Nguyen T.H."/>
            <person name="Vuong T.Q."/>
            <person name="Le H."/>
            <person name="Kim S.-G."/>
        </authorList>
    </citation>
    <scope>NUCLEOTIDE SEQUENCE [LARGE SCALE GENOMIC DNA]</scope>
    <source>
        <strain evidence="8 9">JCM 23209</strain>
    </source>
</reference>
<dbReference type="AlphaFoldDB" id="A0AAW9S950"/>
<keyword evidence="5" id="KW-0326">Glycosidase</keyword>
<dbReference type="RefSeq" id="WP_346820224.1">
    <property type="nucleotide sequence ID" value="NZ_JBDKWZ010000003.1"/>
</dbReference>
<feature type="chain" id="PRO_5043645487" description="alpha-L-fucosidase" evidence="6">
    <location>
        <begin position="25"/>
        <end position="622"/>
    </location>
</feature>
<evidence type="ECO:0000256" key="6">
    <source>
        <dbReference type="SAM" id="SignalP"/>
    </source>
</evidence>
<sequence>MIKRHYYWLLLPLLFFYACQTSPSDPPAPPNSFSPQSRTAWWKHDRFGMFIHWSVGSVTGARFAGETLRNPTPYGEWLRCRNRVPREEYDKMIPYLSITPEKIEHWVTLAKDAGMKYIVFVAKHHDGFAFWPSQASDYNYPNLTNSGFDVLKSLREACDKHNMKLGFYYSHWLDWEHPYGWGNFWDFENDPSKFSDVNWQETLYSGALFRTDVDEKKFGIYWKDKVVPQVVELLEGYNPDMLWFDMWEPHEKTIVSKEQLTNLLDTIRTLSPNCLVNSRLGISQIGEGGVDYETLFDNQFPTYSIQHPWQSPVTIGHSWGYNRDDDAWRPVSFFVENLARNISKGGNLLLNIGPMADGSLQGETAYTLREIGKVIHANAEGFYGTGKSPLEENMQDWGVGTYKKSTEGRHYLYLHVFDWPADGIVRVNGLKTTVKNAQLLSNQQALSFQQSELTLHVTGPKSLPGHYDCVIKLELEDAPQVETGFIGEINLGGYHLASQTAETQNIEKVKGDDYWIPGHLSKWQNSQSQANWKIYISEAGEKSLQICYACAVNYDAQEFEILLNGKRIITSDTEATHPEWVEYRAKNLGKINFPEPGYYTVTVKPVNDVSSELFHLAWLFIQ</sequence>
<comment type="similarity">
    <text evidence="1">Belongs to the glycosyl hydrolase 29 family.</text>
</comment>
<evidence type="ECO:0000313" key="8">
    <source>
        <dbReference type="EMBL" id="MEN7547436.1"/>
    </source>
</evidence>
<comment type="caution">
    <text evidence="8">The sequence shown here is derived from an EMBL/GenBank/DDBJ whole genome shotgun (WGS) entry which is preliminary data.</text>
</comment>
<dbReference type="PROSITE" id="PS51257">
    <property type="entry name" value="PROKAR_LIPOPROTEIN"/>
    <property type="match status" value="1"/>
</dbReference>
<dbReference type="Gene3D" id="2.60.120.260">
    <property type="entry name" value="Galactose-binding domain-like"/>
    <property type="match status" value="1"/>
</dbReference>
<dbReference type="PANTHER" id="PTHR10030:SF37">
    <property type="entry name" value="ALPHA-L-FUCOSIDASE-RELATED"/>
    <property type="match status" value="1"/>
</dbReference>